<dbReference type="Proteomes" id="UP000319342">
    <property type="component" value="Chromosome"/>
</dbReference>
<dbReference type="EMBL" id="CP036290">
    <property type="protein sequence ID" value="QDU82955.1"/>
    <property type="molecule type" value="Genomic_DNA"/>
</dbReference>
<feature type="compositionally biased region" description="Acidic residues" evidence="1">
    <location>
        <begin position="117"/>
        <end position="128"/>
    </location>
</feature>
<evidence type="ECO:0000256" key="1">
    <source>
        <dbReference type="SAM" id="MobiDB-lite"/>
    </source>
</evidence>
<keyword evidence="3" id="KW-1185">Reference proteome</keyword>
<feature type="region of interest" description="Disordered" evidence="1">
    <location>
        <begin position="117"/>
        <end position="146"/>
    </location>
</feature>
<sequence>MDAFCRRFLEPVRARVGTYRHRGHLWHAFTFGLMDPPSRKQAWSLFASRACEPLMIVPEVWKRDFVGVRITANQEWPDLRETLLHQDCVVLPRSCDWGMCFDHEGCGPWFLEPPLPEDDDLDDLDGVEWDAAGQPVTQTGRPPLTE</sequence>
<protein>
    <submittedName>
        <fullName evidence="2">Uncharacterized protein</fullName>
    </submittedName>
</protein>
<dbReference type="AlphaFoldDB" id="A0A518CUQ4"/>
<proteinExistence type="predicted"/>
<evidence type="ECO:0000313" key="2">
    <source>
        <dbReference type="EMBL" id="QDU82955.1"/>
    </source>
</evidence>
<gene>
    <name evidence="2" type="ORF">Pla163_00500</name>
</gene>
<reference evidence="2 3" key="1">
    <citation type="submission" date="2019-02" db="EMBL/GenBank/DDBJ databases">
        <title>Deep-cultivation of Planctomycetes and their phenomic and genomic characterization uncovers novel biology.</title>
        <authorList>
            <person name="Wiegand S."/>
            <person name="Jogler M."/>
            <person name="Boedeker C."/>
            <person name="Pinto D."/>
            <person name="Vollmers J."/>
            <person name="Rivas-Marin E."/>
            <person name="Kohn T."/>
            <person name="Peeters S.H."/>
            <person name="Heuer A."/>
            <person name="Rast P."/>
            <person name="Oberbeckmann S."/>
            <person name="Bunk B."/>
            <person name="Jeske O."/>
            <person name="Meyerdierks A."/>
            <person name="Storesund J.E."/>
            <person name="Kallscheuer N."/>
            <person name="Luecker S."/>
            <person name="Lage O.M."/>
            <person name="Pohl T."/>
            <person name="Merkel B.J."/>
            <person name="Hornburger P."/>
            <person name="Mueller R.-W."/>
            <person name="Bruemmer F."/>
            <person name="Labrenz M."/>
            <person name="Spormann A.M."/>
            <person name="Op den Camp H."/>
            <person name="Overmann J."/>
            <person name="Amann R."/>
            <person name="Jetten M.S.M."/>
            <person name="Mascher T."/>
            <person name="Medema M.H."/>
            <person name="Devos D.P."/>
            <person name="Kaster A.-K."/>
            <person name="Ovreas L."/>
            <person name="Rohde M."/>
            <person name="Galperin M.Y."/>
            <person name="Jogler C."/>
        </authorList>
    </citation>
    <scope>NUCLEOTIDE SEQUENCE [LARGE SCALE GENOMIC DNA]</scope>
    <source>
        <strain evidence="2 3">Pla163</strain>
    </source>
</reference>
<accession>A0A518CUQ4</accession>
<evidence type="ECO:0000313" key="3">
    <source>
        <dbReference type="Proteomes" id="UP000319342"/>
    </source>
</evidence>
<name>A0A518CUQ4_9BACT</name>
<organism evidence="2 3">
    <name type="scientific">Rohdeia mirabilis</name>
    <dbReference type="NCBI Taxonomy" id="2528008"/>
    <lineage>
        <taxon>Bacteria</taxon>
        <taxon>Pseudomonadati</taxon>
        <taxon>Planctomycetota</taxon>
        <taxon>Planctomycetia</taxon>
        <taxon>Planctomycetia incertae sedis</taxon>
        <taxon>Rohdeia</taxon>
    </lineage>
</organism>